<comment type="caution">
    <text evidence="2">The sequence shown here is derived from an EMBL/GenBank/DDBJ whole genome shotgun (WGS) entry which is preliminary data.</text>
</comment>
<sequence length="167" mass="18196">MSIPRIFSGMATQGLSLSEPEGHPLQTTCNGSVFQAMAPVSICRAGARMCSRQVTALITAAKGPTIITDPISAALPALRPSLRAPWPVHWAITMQIFLLYLLPLHLCGRTLPPTARRRYPDLPAISARGLISRQPSLIFHHLKLTTTGETPPICPIRRSRQTMALIT</sequence>
<protein>
    <submittedName>
        <fullName evidence="2">Uncharacterized protein</fullName>
    </submittedName>
</protein>
<dbReference type="EMBL" id="VSSQ01000020">
    <property type="protein sequence ID" value="MPL63037.1"/>
    <property type="molecule type" value="Genomic_DNA"/>
</dbReference>
<keyword evidence="1" id="KW-0472">Membrane</keyword>
<name>A0A644T995_9ZZZZ</name>
<reference evidence="2" key="1">
    <citation type="submission" date="2019-08" db="EMBL/GenBank/DDBJ databases">
        <authorList>
            <person name="Kucharzyk K."/>
            <person name="Murdoch R.W."/>
            <person name="Higgins S."/>
            <person name="Loffler F."/>
        </authorList>
    </citation>
    <scope>NUCLEOTIDE SEQUENCE</scope>
</reference>
<keyword evidence="1" id="KW-0812">Transmembrane</keyword>
<evidence type="ECO:0000256" key="1">
    <source>
        <dbReference type="SAM" id="Phobius"/>
    </source>
</evidence>
<organism evidence="2">
    <name type="scientific">bioreactor metagenome</name>
    <dbReference type="NCBI Taxonomy" id="1076179"/>
    <lineage>
        <taxon>unclassified sequences</taxon>
        <taxon>metagenomes</taxon>
        <taxon>ecological metagenomes</taxon>
    </lineage>
</organism>
<dbReference type="AlphaFoldDB" id="A0A644T995"/>
<proteinExistence type="predicted"/>
<accession>A0A644T995</accession>
<feature type="transmembrane region" description="Helical" evidence="1">
    <location>
        <begin position="88"/>
        <end position="108"/>
    </location>
</feature>
<gene>
    <name evidence="2" type="ORF">SDC9_08657</name>
</gene>
<keyword evidence="1" id="KW-1133">Transmembrane helix</keyword>
<evidence type="ECO:0000313" key="2">
    <source>
        <dbReference type="EMBL" id="MPL63037.1"/>
    </source>
</evidence>